<protein>
    <recommendedName>
        <fullName evidence="3">Mediator of RNA polymerase II transcription subunit 19</fullName>
    </recommendedName>
    <alternativeName>
        <fullName evidence="8">Mediator complex subunit 19</fullName>
    </alternativeName>
</protein>
<dbReference type="PANTHER" id="PTHR28270:SF1">
    <property type="entry name" value="MEDIATOR OF RNA POLYMERASE II TRANSCRIPTION SUBUNIT 19"/>
    <property type="match status" value="1"/>
</dbReference>
<proteinExistence type="inferred from homology"/>
<dbReference type="GO" id="GO:0070847">
    <property type="term" value="C:core mediator complex"/>
    <property type="evidence" value="ECO:0007669"/>
    <property type="project" value="TreeGrafter"/>
</dbReference>
<feature type="compositionally biased region" description="Basic residues" evidence="9">
    <location>
        <begin position="91"/>
        <end position="100"/>
    </location>
</feature>
<evidence type="ECO:0000256" key="5">
    <source>
        <dbReference type="ARBA" id="ARBA00023159"/>
    </source>
</evidence>
<dbReference type="InterPro" id="IPR013942">
    <property type="entry name" value="Mediator_Med19_fun"/>
</dbReference>
<keyword evidence="7" id="KW-0539">Nucleus</keyword>
<keyword evidence="6" id="KW-0804">Transcription</keyword>
<evidence type="ECO:0000256" key="7">
    <source>
        <dbReference type="ARBA" id="ARBA00023242"/>
    </source>
</evidence>
<feature type="region of interest" description="Disordered" evidence="9">
    <location>
        <begin position="39"/>
        <end position="105"/>
    </location>
</feature>
<feature type="non-terminal residue" evidence="10">
    <location>
        <position position="1"/>
    </location>
</feature>
<feature type="compositionally biased region" description="Low complexity" evidence="9">
    <location>
        <begin position="63"/>
        <end position="75"/>
    </location>
</feature>
<evidence type="ECO:0000256" key="9">
    <source>
        <dbReference type="SAM" id="MobiDB-lite"/>
    </source>
</evidence>
<dbReference type="OrthoDB" id="2160599at2759"/>
<comment type="subcellular location">
    <subcellularLocation>
        <location evidence="1">Nucleus</location>
    </subcellularLocation>
</comment>
<comment type="caution">
    <text evidence="10">The sequence shown here is derived from an EMBL/GenBank/DDBJ whole genome shotgun (WGS) entry which is preliminary data.</text>
</comment>
<comment type="similarity">
    <text evidence="2">Belongs to the Mediator complex subunit 19 family.</text>
</comment>
<evidence type="ECO:0000313" key="10">
    <source>
        <dbReference type="EMBL" id="KAF9496741.1"/>
    </source>
</evidence>
<keyword evidence="4" id="KW-0805">Transcription regulation</keyword>
<gene>
    <name evidence="10" type="ORF">BDN71DRAFT_1388786</name>
</gene>
<evidence type="ECO:0000256" key="4">
    <source>
        <dbReference type="ARBA" id="ARBA00023015"/>
    </source>
</evidence>
<keyword evidence="5" id="KW-0010">Activator</keyword>
<feature type="compositionally biased region" description="Basic and acidic residues" evidence="9">
    <location>
        <begin position="53"/>
        <end position="62"/>
    </location>
</feature>
<dbReference type="PANTHER" id="PTHR28270">
    <property type="entry name" value="MEDIATOR OF RNA POLYMERASE II TRANSCRIPTION SUBUNIT 19"/>
    <property type="match status" value="1"/>
</dbReference>
<dbReference type="Proteomes" id="UP000807025">
    <property type="component" value="Unassembled WGS sequence"/>
</dbReference>
<feature type="compositionally biased region" description="Polar residues" evidence="9">
    <location>
        <begin position="230"/>
        <end position="242"/>
    </location>
</feature>
<evidence type="ECO:0000313" key="11">
    <source>
        <dbReference type="Proteomes" id="UP000807025"/>
    </source>
</evidence>
<evidence type="ECO:0000256" key="2">
    <source>
        <dbReference type="ARBA" id="ARBA00009259"/>
    </source>
</evidence>
<feature type="region of interest" description="Disordered" evidence="9">
    <location>
        <begin position="193"/>
        <end position="334"/>
    </location>
</feature>
<name>A0A9P6A3W0_PLEER</name>
<evidence type="ECO:0000256" key="1">
    <source>
        <dbReference type="ARBA" id="ARBA00004123"/>
    </source>
</evidence>
<dbReference type="GO" id="GO:0016592">
    <property type="term" value="C:mediator complex"/>
    <property type="evidence" value="ECO:0007669"/>
    <property type="project" value="InterPro"/>
</dbReference>
<evidence type="ECO:0000256" key="8">
    <source>
        <dbReference type="ARBA" id="ARBA00032018"/>
    </source>
</evidence>
<keyword evidence="11" id="KW-1185">Reference proteome</keyword>
<evidence type="ECO:0000256" key="6">
    <source>
        <dbReference type="ARBA" id="ARBA00023163"/>
    </source>
</evidence>
<feature type="compositionally biased region" description="Gly residues" evidence="9">
    <location>
        <begin position="318"/>
        <end position="334"/>
    </location>
</feature>
<organism evidence="10 11">
    <name type="scientific">Pleurotus eryngii</name>
    <name type="common">Boletus of the steppes</name>
    <dbReference type="NCBI Taxonomy" id="5323"/>
    <lineage>
        <taxon>Eukaryota</taxon>
        <taxon>Fungi</taxon>
        <taxon>Dikarya</taxon>
        <taxon>Basidiomycota</taxon>
        <taxon>Agaricomycotina</taxon>
        <taxon>Agaricomycetes</taxon>
        <taxon>Agaricomycetidae</taxon>
        <taxon>Agaricales</taxon>
        <taxon>Pleurotineae</taxon>
        <taxon>Pleurotaceae</taxon>
        <taxon>Pleurotus</taxon>
    </lineage>
</organism>
<dbReference type="AlphaFoldDB" id="A0A9P6A3W0"/>
<dbReference type="GO" id="GO:0006357">
    <property type="term" value="P:regulation of transcription by RNA polymerase II"/>
    <property type="evidence" value="ECO:0007669"/>
    <property type="project" value="InterPro"/>
</dbReference>
<sequence length="392" mass="41001">APIPPTFSHLRCTQDLLGRFQLHSAYDKYVRAFAAPHDTTSDALNSASGGALDKGKGRERDPLATTPATGATPGPDAHDGDDDDAGGSKADKKKKNNYKHLIKDIPGKHSMKKDDYLSTMIQIPPKQHIRIAPFDQRTQRDAFTVSLEGLKGWNPSALIQESAQAREDRKKRKELKRLAKAHLGVPPVASAVSALPSTPTIPSSQPQQIPLSIPIPNNPATTLPPAKHSILSTTSRPITASSAPRPGSAVPRPGSARPLQQPQRVNTSTPVSVAQPNGGVHGFSSGQGTNGSGPQARGVKREREDVAGTGTQNRNGIGVNGTEGVNGVGGGHGVNGGGPGANPYIDSGNPSKVIVAAKAGAAGVRPRPIKRQRMVSTIPGFRLSLHLMGVVC</sequence>
<feature type="compositionally biased region" description="Low complexity" evidence="9">
    <location>
        <begin position="195"/>
        <end position="219"/>
    </location>
</feature>
<evidence type="ECO:0000256" key="3">
    <source>
        <dbReference type="ARBA" id="ARBA00019615"/>
    </source>
</evidence>
<accession>A0A9P6A3W0</accession>
<dbReference type="GO" id="GO:0003712">
    <property type="term" value="F:transcription coregulator activity"/>
    <property type="evidence" value="ECO:0007669"/>
    <property type="project" value="InterPro"/>
</dbReference>
<dbReference type="EMBL" id="MU154549">
    <property type="protein sequence ID" value="KAF9496741.1"/>
    <property type="molecule type" value="Genomic_DNA"/>
</dbReference>
<feature type="compositionally biased region" description="Polar residues" evidence="9">
    <location>
        <begin position="258"/>
        <end position="275"/>
    </location>
</feature>
<reference evidence="10" key="1">
    <citation type="submission" date="2020-11" db="EMBL/GenBank/DDBJ databases">
        <authorList>
            <consortium name="DOE Joint Genome Institute"/>
            <person name="Ahrendt S."/>
            <person name="Riley R."/>
            <person name="Andreopoulos W."/>
            <person name="Labutti K."/>
            <person name="Pangilinan J."/>
            <person name="Ruiz-Duenas F.J."/>
            <person name="Barrasa J.M."/>
            <person name="Sanchez-Garcia M."/>
            <person name="Camarero S."/>
            <person name="Miyauchi S."/>
            <person name="Serrano A."/>
            <person name="Linde D."/>
            <person name="Babiker R."/>
            <person name="Drula E."/>
            <person name="Ayuso-Fernandez I."/>
            <person name="Pacheco R."/>
            <person name="Padilla G."/>
            <person name="Ferreira P."/>
            <person name="Barriuso J."/>
            <person name="Kellner H."/>
            <person name="Castanera R."/>
            <person name="Alfaro M."/>
            <person name="Ramirez L."/>
            <person name="Pisabarro A.G."/>
            <person name="Kuo A."/>
            <person name="Tritt A."/>
            <person name="Lipzen A."/>
            <person name="He G."/>
            <person name="Yan M."/>
            <person name="Ng V."/>
            <person name="Cullen D."/>
            <person name="Martin F."/>
            <person name="Rosso M.-N."/>
            <person name="Henrissat B."/>
            <person name="Hibbett D."/>
            <person name="Martinez A.T."/>
            <person name="Grigoriev I.V."/>
        </authorList>
    </citation>
    <scope>NUCLEOTIDE SEQUENCE</scope>
    <source>
        <strain evidence="10">ATCC 90797</strain>
    </source>
</reference>